<feature type="domain" description="[Acyl-carrier-protein] S-malonyltransferase-like inserted helical" evidence="1">
    <location>
        <begin position="376"/>
        <end position="454"/>
    </location>
</feature>
<evidence type="ECO:0000313" key="3">
    <source>
        <dbReference type="Proteomes" id="UP001597018"/>
    </source>
</evidence>
<dbReference type="InterPro" id="IPR014179">
    <property type="entry name" value="PfaD-like_TIM-barrel"/>
</dbReference>
<name>A0ABW3FN37_9PSEU</name>
<dbReference type="PANTHER" id="PTHR32332:SF20">
    <property type="entry name" value="2-NITROPROPANE DIOXYGENASE-LIKE PROTEIN"/>
    <property type="match status" value="1"/>
</dbReference>
<evidence type="ECO:0000313" key="2">
    <source>
        <dbReference type="EMBL" id="MFD0919525.1"/>
    </source>
</evidence>
<dbReference type="Gene3D" id="3.20.20.70">
    <property type="entry name" value="Aldolase class I"/>
    <property type="match status" value="1"/>
</dbReference>
<dbReference type="InterPro" id="IPR049489">
    <property type="entry name" value="FabD-like_helical_ins"/>
</dbReference>
<dbReference type="SUPFAM" id="SSF51395">
    <property type="entry name" value="FMN-linked oxidoreductases"/>
    <property type="match status" value="1"/>
</dbReference>
<dbReference type="InterPro" id="IPR013785">
    <property type="entry name" value="Aldolase_TIM"/>
</dbReference>
<dbReference type="PANTHER" id="PTHR32332">
    <property type="entry name" value="2-NITROPROPANE DIOXYGENASE"/>
    <property type="match status" value="1"/>
</dbReference>
<protein>
    <submittedName>
        <fullName evidence="2">PfaD family polyunsaturated fatty acid/polyketide biosynthesis protein</fullName>
    </submittedName>
</protein>
<dbReference type="NCBIfam" id="TIGR02814">
    <property type="entry name" value="pfaD_fam"/>
    <property type="match status" value="1"/>
</dbReference>
<evidence type="ECO:0000259" key="1">
    <source>
        <dbReference type="Pfam" id="PF21607"/>
    </source>
</evidence>
<organism evidence="2 3">
    <name type="scientific">Saccharopolyspora rosea</name>
    <dbReference type="NCBI Taxonomy" id="524884"/>
    <lineage>
        <taxon>Bacteria</taxon>
        <taxon>Bacillati</taxon>
        <taxon>Actinomycetota</taxon>
        <taxon>Actinomycetes</taxon>
        <taxon>Pseudonocardiales</taxon>
        <taxon>Pseudonocardiaceae</taxon>
        <taxon>Saccharopolyspora</taxon>
    </lineage>
</organism>
<comment type="caution">
    <text evidence="2">The sequence shown here is derived from an EMBL/GenBank/DDBJ whole genome shotgun (WGS) entry which is preliminary data.</text>
</comment>
<dbReference type="Pfam" id="PF21607">
    <property type="entry name" value="FabD_helical_ins"/>
    <property type="match status" value="1"/>
</dbReference>
<gene>
    <name evidence="2" type="ORF">ACFQ16_07205</name>
</gene>
<dbReference type="CDD" id="cd04742">
    <property type="entry name" value="NPD_FabD"/>
    <property type="match status" value="1"/>
</dbReference>
<dbReference type="EMBL" id="JBHTIW010000003">
    <property type="protein sequence ID" value="MFD0919525.1"/>
    <property type="molecule type" value="Genomic_DNA"/>
</dbReference>
<dbReference type="Pfam" id="PF03060">
    <property type="entry name" value="NMO"/>
    <property type="match status" value="1"/>
</dbReference>
<dbReference type="Proteomes" id="UP001597018">
    <property type="component" value="Unassembled WGS sequence"/>
</dbReference>
<sequence>MSITTNGSAPVACTEPDGIRGVLARLDSPCYAVDTERGIGLSNTPPPAGGRALPAVGPLPPQRLGSSRFRAAHGVDYAYMSGAMANGVASEELVIAMARAGFLASFGSAGLLPDRIESALLRFAREIPDAPFAANLIHSPSEQALERATVETYLRHGVRCVEASAFMDVTPNVVRYRAAGLVRGAGGEPVPANRLIAKVSRPEVAAAFMRPAPDKHVAALLREGLITAEQAEWARAVPMADDITVEADSGGHTDRRPLTALFPVIAGLRDEVRREYRRPVEIRLGAAGGIGTPESIAAALSLGADYVVSGSVNQSCVESGISPAARELLAAAGITDCEMAPAADMFELGVDVQTLKKGTMFPMRARRLYELYRGCAGLDDIPEAERNRLEQQIFRRSFDEIWSDVVGFFDSRDPEQVRRAADDPKRRMALVFRWYLGMSSAWATGGEPDRTVDYQIWCGPAMGAFNDWVRGSHLEPAANRHVADVAQQLVRGAAYAIRVNQLAVSGIRIPASCARYRPQPGGAR</sequence>
<reference evidence="3" key="1">
    <citation type="journal article" date="2019" name="Int. J. Syst. Evol. Microbiol.">
        <title>The Global Catalogue of Microorganisms (GCM) 10K type strain sequencing project: providing services to taxonomists for standard genome sequencing and annotation.</title>
        <authorList>
            <consortium name="The Broad Institute Genomics Platform"/>
            <consortium name="The Broad Institute Genome Sequencing Center for Infectious Disease"/>
            <person name="Wu L."/>
            <person name="Ma J."/>
        </authorList>
    </citation>
    <scope>NUCLEOTIDE SEQUENCE [LARGE SCALE GENOMIC DNA]</scope>
    <source>
        <strain evidence="3">CCUG 56401</strain>
    </source>
</reference>
<dbReference type="RefSeq" id="WP_263252634.1">
    <property type="nucleotide sequence ID" value="NZ_BAABLT010000001.1"/>
</dbReference>
<proteinExistence type="predicted"/>
<keyword evidence="3" id="KW-1185">Reference proteome</keyword>
<accession>A0ABW3FN37</accession>